<dbReference type="EMBL" id="LT598455">
    <property type="protein sequence ID" value="SCU87525.1"/>
    <property type="molecule type" value="Genomic_DNA"/>
</dbReference>
<comment type="subcellular location">
    <subcellularLocation>
        <location evidence="1">Membrane</location>
        <topology evidence="1">Multi-pass membrane protein</topology>
    </subcellularLocation>
</comment>
<evidence type="ECO:0000256" key="1">
    <source>
        <dbReference type="ARBA" id="ARBA00004141"/>
    </source>
</evidence>
<evidence type="ECO:0000256" key="5">
    <source>
        <dbReference type="SAM" id="MobiDB-lite"/>
    </source>
</evidence>
<dbReference type="AlphaFoldDB" id="A0A1G4JCB7"/>
<dbReference type="Proteomes" id="UP000190274">
    <property type="component" value="Chromosome E"/>
</dbReference>
<dbReference type="STRING" id="1266660.A0A1G4JCB7"/>
<keyword evidence="4 6" id="KW-0472">Membrane</keyword>
<evidence type="ECO:0000256" key="6">
    <source>
        <dbReference type="SAM" id="Phobius"/>
    </source>
</evidence>
<feature type="transmembrane region" description="Helical" evidence="6">
    <location>
        <begin position="70"/>
        <end position="88"/>
    </location>
</feature>
<keyword evidence="2 6" id="KW-0812">Transmembrane</keyword>
<dbReference type="SUPFAM" id="SSF103473">
    <property type="entry name" value="MFS general substrate transporter"/>
    <property type="match status" value="1"/>
</dbReference>
<evidence type="ECO:0000256" key="3">
    <source>
        <dbReference type="ARBA" id="ARBA00022989"/>
    </source>
</evidence>
<evidence type="ECO:0000313" key="7">
    <source>
        <dbReference type="EMBL" id="SCU87525.1"/>
    </source>
</evidence>
<keyword evidence="8" id="KW-1185">Reference proteome</keyword>
<dbReference type="InterPro" id="IPR011701">
    <property type="entry name" value="MFS"/>
</dbReference>
<dbReference type="GO" id="GO:0016020">
    <property type="term" value="C:membrane"/>
    <property type="evidence" value="ECO:0007669"/>
    <property type="project" value="UniProtKB-SubCell"/>
</dbReference>
<dbReference type="GO" id="GO:0022857">
    <property type="term" value="F:transmembrane transporter activity"/>
    <property type="evidence" value="ECO:0007669"/>
    <property type="project" value="InterPro"/>
</dbReference>
<dbReference type="PANTHER" id="PTHR23507:SF1">
    <property type="entry name" value="FI18259P1-RELATED"/>
    <property type="match status" value="1"/>
</dbReference>
<feature type="transmembrane region" description="Helical" evidence="6">
    <location>
        <begin position="121"/>
        <end position="140"/>
    </location>
</feature>
<feature type="transmembrane region" description="Helical" evidence="6">
    <location>
        <begin position="181"/>
        <end position="205"/>
    </location>
</feature>
<feature type="transmembrane region" description="Helical" evidence="6">
    <location>
        <begin position="249"/>
        <end position="270"/>
    </location>
</feature>
<organism evidence="7 8">
    <name type="scientific">Lachancea dasiensis</name>
    <dbReference type="NCBI Taxonomy" id="1072105"/>
    <lineage>
        <taxon>Eukaryota</taxon>
        <taxon>Fungi</taxon>
        <taxon>Dikarya</taxon>
        <taxon>Ascomycota</taxon>
        <taxon>Saccharomycotina</taxon>
        <taxon>Saccharomycetes</taxon>
        <taxon>Saccharomycetales</taxon>
        <taxon>Saccharomycetaceae</taxon>
        <taxon>Lachancea</taxon>
    </lineage>
</organism>
<gene>
    <name evidence="7" type="ORF">LADA_0E04522G</name>
</gene>
<dbReference type="Gene3D" id="1.20.1250.20">
    <property type="entry name" value="MFS general substrate transporter like domains"/>
    <property type="match status" value="1"/>
</dbReference>
<name>A0A1G4JCB7_9SACH</name>
<proteinExistence type="predicted"/>
<sequence>MAETSSDIPISEPNEVTALLAPDLEGVEAVVERLGESLLGEAAAEEADEVRWLRQVRAENSHLGWRKPGVGILCFVLGLITLTHSIILSPTIVLSLNKVCRAKGVDGACDMSSAQAEFSDIQTGIAIICGIVGTLLAGKLGELSDRFGRKPILIYIGMVRLLTCSAIFCTVIPQTPYSKTLMIFANSLESLHGGILVIVATGNSYAADCTEAHNRTLAISMLMSTFYGAMGLGPLIGSSLVKIFKGNSFVPFFLAFGGSIVYLIFVSFVLTESRHGDALKHSQNHFLHRKRSISSIASNGSSSYLNNRGKYHLLQFLDLLSPLKKLWLPPSVHGSFVGRYTVVALVSMDVLFIASTTAAAAPILMYGTFRYHWDSVDLGYFITLLCLGRAFVLLLIAPLSLSWLKKYYPTLKNSIDAVDMISLRVAMGAVVLSFLAAVRGDSKGYSMIIYAMMQNLSALFSPTVQSTVAKYCSQSSVGEVFGAMALIRSLAMLVFPVLILQIYGHTVNKQPRAFLLVPLCSALIALAISFTIKIVTDSELLRRPSQVSIKGSSDRSDVSSSQPVERRASTSKSLRVPPSRN</sequence>
<feature type="transmembrane region" description="Helical" evidence="6">
    <location>
        <begin position="152"/>
        <end position="175"/>
    </location>
</feature>
<feature type="transmembrane region" description="Helical" evidence="6">
    <location>
        <begin position="378"/>
        <end position="401"/>
    </location>
</feature>
<evidence type="ECO:0000313" key="8">
    <source>
        <dbReference type="Proteomes" id="UP000190274"/>
    </source>
</evidence>
<dbReference type="PANTHER" id="PTHR23507">
    <property type="entry name" value="ZGC:174356"/>
    <property type="match status" value="1"/>
</dbReference>
<keyword evidence="3 6" id="KW-1133">Transmembrane helix</keyword>
<accession>A0A1G4JCB7</accession>
<feature type="transmembrane region" description="Helical" evidence="6">
    <location>
        <begin position="485"/>
        <end position="503"/>
    </location>
</feature>
<feature type="transmembrane region" description="Helical" evidence="6">
    <location>
        <begin position="342"/>
        <end position="366"/>
    </location>
</feature>
<reference evidence="8" key="1">
    <citation type="submission" date="2016-03" db="EMBL/GenBank/DDBJ databases">
        <authorList>
            <person name="Devillers H."/>
        </authorList>
    </citation>
    <scope>NUCLEOTIDE SEQUENCE [LARGE SCALE GENOMIC DNA]</scope>
</reference>
<dbReference type="InterPro" id="IPR036259">
    <property type="entry name" value="MFS_trans_sf"/>
</dbReference>
<feature type="region of interest" description="Disordered" evidence="5">
    <location>
        <begin position="546"/>
        <end position="581"/>
    </location>
</feature>
<dbReference type="Pfam" id="PF07690">
    <property type="entry name" value="MFS_1"/>
    <property type="match status" value="1"/>
</dbReference>
<dbReference type="OrthoDB" id="3026777at2759"/>
<evidence type="ECO:0000256" key="2">
    <source>
        <dbReference type="ARBA" id="ARBA00022692"/>
    </source>
</evidence>
<feature type="transmembrane region" description="Helical" evidence="6">
    <location>
        <begin position="217"/>
        <end position="237"/>
    </location>
</feature>
<feature type="transmembrane region" description="Helical" evidence="6">
    <location>
        <begin position="515"/>
        <end position="535"/>
    </location>
</feature>
<protein>
    <submittedName>
        <fullName evidence="7">LADA_0E04522g1_1</fullName>
    </submittedName>
</protein>
<feature type="transmembrane region" description="Helical" evidence="6">
    <location>
        <begin position="421"/>
        <end position="438"/>
    </location>
</feature>
<evidence type="ECO:0000256" key="4">
    <source>
        <dbReference type="ARBA" id="ARBA00023136"/>
    </source>
</evidence>